<keyword evidence="6" id="KW-1185">Reference proteome</keyword>
<dbReference type="InterPro" id="IPR003140">
    <property type="entry name" value="PLipase/COase/thioEstase"/>
</dbReference>
<organism evidence="5 6">
    <name type="scientific">Zingiber officinale</name>
    <name type="common">Ginger</name>
    <name type="synonym">Amomum zingiber</name>
    <dbReference type="NCBI Taxonomy" id="94328"/>
    <lineage>
        <taxon>Eukaryota</taxon>
        <taxon>Viridiplantae</taxon>
        <taxon>Streptophyta</taxon>
        <taxon>Embryophyta</taxon>
        <taxon>Tracheophyta</taxon>
        <taxon>Spermatophyta</taxon>
        <taxon>Magnoliopsida</taxon>
        <taxon>Liliopsida</taxon>
        <taxon>Zingiberales</taxon>
        <taxon>Zingiberaceae</taxon>
        <taxon>Zingiber</taxon>
    </lineage>
</organism>
<dbReference type="GO" id="GO:0005737">
    <property type="term" value="C:cytoplasm"/>
    <property type="evidence" value="ECO:0007669"/>
    <property type="project" value="TreeGrafter"/>
</dbReference>
<evidence type="ECO:0000256" key="3">
    <source>
        <dbReference type="SAM" id="SignalP"/>
    </source>
</evidence>
<evidence type="ECO:0000259" key="4">
    <source>
        <dbReference type="Pfam" id="PF02230"/>
    </source>
</evidence>
<feature type="signal peptide" evidence="3">
    <location>
        <begin position="1"/>
        <end position="38"/>
    </location>
</feature>
<evidence type="ECO:0000256" key="2">
    <source>
        <dbReference type="ARBA" id="ARBA00022801"/>
    </source>
</evidence>
<dbReference type="SUPFAM" id="SSF53474">
    <property type="entry name" value="alpha/beta-Hydrolases"/>
    <property type="match status" value="1"/>
</dbReference>
<proteinExistence type="inferred from homology"/>
<feature type="chain" id="PRO_5035200499" description="Phospholipase/carboxylesterase/thioesterase domain-containing protein" evidence="3">
    <location>
        <begin position="39"/>
        <end position="630"/>
    </location>
</feature>
<dbReference type="PANTHER" id="PTHR10655">
    <property type="entry name" value="LYSOPHOSPHOLIPASE-RELATED"/>
    <property type="match status" value="1"/>
</dbReference>
<dbReference type="InterPro" id="IPR050565">
    <property type="entry name" value="LYPA1-2/EST-like"/>
</dbReference>
<dbReference type="EMBL" id="JACMSC010000012">
    <property type="protein sequence ID" value="KAG6498363.1"/>
    <property type="molecule type" value="Genomic_DNA"/>
</dbReference>
<comment type="caution">
    <text evidence="5">The sequence shown here is derived from an EMBL/GenBank/DDBJ whole genome shotgun (WGS) entry which is preliminary data.</text>
</comment>
<dbReference type="InterPro" id="IPR029058">
    <property type="entry name" value="AB_hydrolase_fold"/>
</dbReference>
<comment type="similarity">
    <text evidence="1">Belongs to the AB hydrolase superfamily. AB hydrolase 2 family.</text>
</comment>
<evidence type="ECO:0000313" key="6">
    <source>
        <dbReference type="Proteomes" id="UP000734854"/>
    </source>
</evidence>
<sequence length="630" mass="70252">MTKLYCGSAGPRRLYLRRSIRHLLLLLLRSFFPFQATASSYSCREACSISNDIVGMQLNLIYIVNQIKNENVRVIDIYGIRDRYNHTPILWSHGMADRTVLFEAEQTGPPFLEQTGMSCEFKVITLFHFVPKSVSSILLLSSKFLSNLHAYPDVGHSITTEELLHLQLWIKDLRLREGGFNLARMVMNILLHSPGKFQLSQKQTARSRSSTISATPTKGCYNPDDKIKLELGDPAMVISFEMGQASRQEKDAAVKMGRSSQQEEEKAEFSPQKFHVSLQVFDSRSRPDEVERSYIVYPVEKFSKADCGQKRMIGSQSVEKLRRGKLQRSRSGLCFTVKIARAPQSLPTVARENNIVPISRLNISKADPSLPLTGAGELGEGGGFRRAINAYYDVIKHGSFDGNIEGSRKAIFLAWIRELFDNDQLKRARLRADAIGVTLLSVSASDPHRVYALEGENKVVFSYFADGAVMPSWFDIYEIPVTSESPKNESDVLKAVQNVHAMIDKEIDNGVNPENIFVCGFSQGGALTLASVLLYPRTLGGGAVFSGWVSLNSSIIERISPEAKKTPILWSHGMADRTVLFEAGQAGPPFLEQVGMSCEFKAYPNVGHSITTEELLHLQSWIKARLKSSS</sequence>
<dbReference type="Pfam" id="PF02230">
    <property type="entry name" value="Abhydrolase_2"/>
    <property type="match status" value="1"/>
</dbReference>
<evidence type="ECO:0000313" key="5">
    <source>
        <dbReference type="EMBL" id="KAG6498363.1"/>
    </source>
</evidence>
<accession>A0A8J5FZX9</accession>
<dbReference type="GO" id="GO:0008474">
    <property type="term" value="F:palmitoyl-(protein) hydrolase activity"/>
    <property type="evidence" value="ECO:0007669"/>
    <property type="project" value="TreeGrafter"/>
</dbReference>
<name>A0A8J5FZX9_ZINOF</name>
<dbReference type="AlphaFoldDB" id="A0A8J5FZX9"/>
<dbReference type="Gene3D" id="3.40.50.1820">
    <property type="entry name" value="alpha/beta hydrolase"/>
    <property type="match status" value="2"/>
</dbReference>
<feature type="domain" description="Phospholipase/carboxylesterase/thioesterase" evidence="4">
    <location>
        <begin position="462"/>
        <end position="624"/>
    </location>
</feature>
<reference evidence="5 6" key="1">
    <citation type="submission" date="2020-08" db="EMBL/GenBank/DDBJ databases">
        <title>Plant Genome Project.</title>
        <authorList>
            <person name="Zhang R.-G."/>
        </authorList>
    </citation>
    <scope>NUCLEOTIDE SEQUENCE [LARGE SCALE GENOMIC DNA]</scope>
    <source>
        <tissue evidence="5">Rhizome</tissue>
    </source>
</reference>
<dbReference type="GO" id="GO:0052689">
    <property type="term" value="F:carboxylic ester hydrolase activity"/>
    <property type="evidence" value="ECO:0007669"/>
    <property type="project" value="TreeGrafter"/>
</dbReference>
<protein>
    <recommendedName>
        <fullName evidence="4">Phospholipase/carboxylesterase/thioesterase domain-containing protein</fullName>
    </recommendedName>
</protein>
<dbReference type="Proteomes" id="UP000734854">
    <property type="component" value="Unassembled WGS sequence"/>
</dbReference>
<keyword evidence="3" id="KW-0732">Signal</keyword>
<gene>
    <name evidence="5" type="ORF">ZIOFF_046275</name>
</gene>
<dbReference type="PANTHER" id="PTHR10655:SF17">
    <property type="entry name" value="LYSOPHOSPHOLIPASE-LIKE PROTEIN 1"/>
    <property type="match status" value="1"/>
</dbReference>
<keyword evidence="2" id="KW-0378">Hydrolase</keyword>
<evidence type="ECO:0000256" key="1">
    <source>
        <dbReference type="ARBA" id="ARBA00006499"/>
    </source>
</evidence>